<gene>
    <name evidence="1" type="ORF">CCBH4851_00718</name>
    <name evidence="2" type="ORF">DT376_21300</name>
</gene>
<accession>A0A0P0A8A3</accession>
<dbReference type="EMBL" id="QORE01000787">
    <property type="protein sequence ID" value="RCI72889.1"/>
    <property type="molecule type" value="Genomic_DNA"/>
</dbReference>
<dbReference type="PATRIC" id="fig|287.2965.peg.2261"/>
<dbReference type="AlphaFoldDB" id="A0A0P0A8A3"/>
<organism evidence="1">
    <name type="scientific">Pseudomonas aeruginosa</name>
    <dbReference type="NCBI Taxonomy" id="287"/>
    <lineage>
        <taxon>Bacteria</taxon>
        <taxon>Pseudomonadati</taxon>
        <taxon>Pseudomonadota</taxon>
        <taxon>Gammaproteobacteria</taxon>
        <taxon>Pseudomonadales</taxon>
        <taxon>Pseudomonadaceae</taxon>
        <taxon>Pseudomonas</taxon>
    </lineage>
</organism>
<dbReference type="EMBL" id="KT454971">
    <property type="protein sequence ID" value="ALI59416.1"/>
    <property type="molecule type" value="Genomic_DNA"/>
</dbReference>
<proteinExistence type="predicted"/>
<reference evidence="2 3" key="2">
    <citation type="submission" date="2018-07" db="EMBL/GenBank/DDBJ databases">
        <title>Mechanisms of high-level aminoglycoside resistance among Gram-negative pathogens in Brazil.</title>
        <authorList>
            <person name="Ballaben A.S."/>
            <person name="Darini A.L.C."/>
            <person name="Doi Y."/>
        </authorList>
    </citation>
    <scope>NUCLEOTIDE SEQUENCE [LARGE SCALE GENOMIC DNA]</scope>
    <source>
        <strain evidence="2 3">B2-305</strain>
    </source>
</reference>
<name>A0A0P0A8A3_PSEAI</name>
<dbReference type="Proteomes" id="UP000253594">
    <property type="component" value="Unassembled WGS sequence"/>
</dbReference>
<evidence type="ECO:0000313" key="3">
    <source>
        <dbReference type="Proteomes" id="UP000253594"/>
    </source>
</evidence>
<reference evidence="1" key="1">
    <citation type="submission" date="2015-08" db="EMBL/GenBank/DDBJ databases">
        <title>Pseudomonas aeruginosa strain CCBH4851 chromosome region.</title>
        <authorList>
            <person name="Silveira M.C."/>
            <person name="Carvalho-Assef A.P.D."/>
            <person name="Albano R.M."/>
        </authorList>
    </citation>
    <scope>NUCLEOTIDE SEQUENCE</scope>
    <source>
        <strain evidence="1">CCBH4851</strain>
    </source>
</reference>
<sequence length="103" mass="11313">MTYALRQPSFVRLKAQLSLNGRFNHSLYDAETRQAVHVTLDIERGAGQVHVIVRMGSTLNSLGLPLGSQSNANTVADYIESIANGRLDTADETPARRRFDQAA</sequence>
<dbReference type="RefSeq" id="WP_019726486.1">
    <property type="nucleotide sequence ID" value="NZ_CAADOW010000058.1"/>
</dbReference>
<evidence type="ECO:0000313" key="1">
    <source>
        <dbReference type="EMBL" id="ALI59416.1"/>
    </source>
</evidence>
<protein>
    <submittedName>
        <fullName evidence="1">Uncharacterized protein</fullName>
    </submittedName>
</protein>
<evidence type="ECO:0000313" key="2">
    <source>
        <dbReference type="EMBL" id="RCI72889.1"/>
    </source>
</evidence>